<keyword evidence="14" id="KW-1185">Reference proteome</keyword>
<dbReference type="PANTHER" id="PTHR10344">
    <property type="entry name" value="THYMIDYLATE KINASE"/>
    <property type="match status" value="1"/>
</dbReference>
<dbReference type="GO" id="GO:0005829">
    <property type="term" value="C:cytosol"/>
    <property type="evidence" value="ECO:0007669"/>
    <property type="project" value="TreeGrafter"/>
</dbReference>
<dbReference type="PANTHER" id="PTHR10344:SF4">
    <property type="entry name" value="UMP-CMP KINASE 2, MITOCHONDRIAL"/>
    <property type="match status" value="1"/>
</dbReference>
<evidence type="ECO:0000256" key="8">
    <source>
        <dbReference type="ARBA" id="ARBA00022840"/>
    </source>
</evidence>
<dbReference type="CDD" id="cd01672">
    <property type="entry name" value="TMPK"/>
    <property type="match status" value="1"/>
</dbReference>
<evidence type="ECO:0000313" key="13">
    <source>
        <dbReference type="EMBL" id="SCX39433.1"/>
    </source>
</evidence>
<reference evidence="14" key="1">
    <citation type="submission" date="2016-10" db="EMBL/GenBank/DDBJ databases">
        <authorList>
            <person name="Varghese N."/>
            <person name="Submissions S."/>
        </authorList>
    </citation>
    <scope>NUCLEOTIDE SEQUENCE [LARGE SCALE GENOMIC DNA]</scope>
    <source>
        <strain evidence="14">DSM 45722</strain>
    </source>
</reference>
<dbReference type="Proteomes" id="UP000198981">
    <property type="component" value="Unassembled WGS sequence"/>
</dbReference>
<evidence type="ECO:0000256" key="9">
    <source>
        <dbReference type="ARBA" id="ARBA00048743"/>
    </source>
</evidence>
<dbReference type="GO" id="GO:0004798">
    <property type="term" value="F:dTMP kinase activity"/>
    <property type="evidence" value="ECO:0007669"/>
    <property type="project" value="UniProtKB-UniRule"/>
</dbReference>
<dbReference type="GO" id="GO:0006227">
    <property type="term" value="P:dUDP biosynthetic process"/>
    <property type="evidence" value="ECO:0007669"/>
    <property type="project" value="TreeGrafter"/>
</dbReference>
<keyword evidence="4 11" id="KW-0808">Transferase</keyword>
<dbReference type="HAMAP" id="MF_00165">
    <property type="entry name" value="Thymidylate_kinase"/>
    <property type="match status" value="1"/>
</dbReference>
<dbReference type="STRING" id="1960309.SAMN03159343_0669"/>
<evidence type="ECO:0000313" key="14">
    <source>
        <dbReference type="Proteomes" id="UP000198981"/>
    </source>
</evidence>
<evidence type="ECO:0000256" key="5">
    <source>
        <dbReference type="ARBA" id="ARBA00022727"/>
    </source>
</evidence>
<dbReference type="InterPro" id="IPR018095">
    <property type="entry name" value="Thymidylate_kin_CS"/>
</dbReference>
<feature type="domain" description="Thymidylate kinase-like" evidence="12">
    <location>
        <begin position="10"/>
        <end position="194"/>
    </location>
</feature>
<evidence type="ECO:0000256" key="6">
    <source>
        <dbReference type="ARBA" id="ARBA00022741"/>
    </source>
</evidence>
<evidence type="ECO:0000259" key="12">
    <source>
        <dbReference type="Pfam" id="PF02223"/>
    </source>
</evidence>
<gene>
    <name evidence="11" type="primary">tmk</name>
    <name evidence="13" type="ORF">SAMN03159343_0669</name>
</gene>
<evidence type="ECO:0000256" key="10">
    <source>
        <dbReference type="ARBA" id="ARBA00057735"/>
    </source>
</evidence>
<dbReference type="GO" id="GO:0006233">
    <property type="term" value="P:dTDP biosynthetic process"/>
    <property type="evidence" value="ECO:0007669"/>
    <property type="project" value="InterPro"/>
</dbReference>
<feature type="binding site" evidence="11">
    <location>
        <begin position="12"/>
        <end position="19"/>
    </location>
    <ligand>
        <name>ATP</name>
        <dbReference type="ChEBI" id="CHEBI:30616"/>
    </ligand>
</feature>
<dbReference type="EC" id="2.7.4.9" evidence="2 11"/>
<organism evidence="13 14">
    <name type="scientific">Klenkia marina</name>
    <dbReference type="NCBI Taxonomy" id="1960309"/>
    <lineage>
        <taxon>Bacteria</taxon>
        <taxon>Bacillati</taxon>
        <taxon>Actinomycetota</taxon>
        <taxon>Actinomycetes</taxon>
        <taxon>Geodermatophilales</taxon>
        <taxon>Geodermatophilaceae</taxon>
        <taxon>Klenkia</taxon>
    </lineage>
</organism>
<dbReference type="InterPro" id="IPR039430">
    <property type="entry name" value="Thymidylate_kin-like_dom"/>
</dbReference>
<keyword evidence="6 11" id="KW-0547">Nucleotide-binding</keyword>
<dbReference type="InterPro" id="IPR027417">
    <property type="entry name" value="P-loop_NTPase"/>
</dbReference>
<protein>
    <recommendedName>
        <fullName evidence="3 11">Thymidylate kinase</fullName>
        <ecNumber evidence="2 11">2.7.4.9</ecNumber>
    </recommendedName>
    <alternativeName>
        <fullName evidence="11">dTMP kinase</fullName>
    </alternativeName>
</protein>
<evidence type="ECO:0000256" key="1">
    <source>
        <dbReference type="ARBA" id="ARBA00009776"/>
    </source>
</evidence>
<dbReference type="AlphaFoldDB" id="A0A1G4XDS9"/>
<name>A0A1G4XDS9_9ACTN</name>
<evidence type="ECO:0000256" key="11">
    <source>
        <dbReference type="HAMAP-Rule" id="MF_00165"/>
    </source>
</evidence>
<evidence type="ECO:0000256" key="4">
    <source>
        <dbReference type="ARBA" id="ARBA00022679"/>
    </source>
</evidence>
<accession>A0A1G4XDS9</accession>
<dbReference type="NCBIfam" id="TIGR00041">
    <property type="entry name" value="DTMP_kinase"/>
    <property type="match status" value="1"/>
</dbReference>
<sequence>MAGPGVFIAFEGGEGAGKSTQVARLAASLTDGGHSVRTTREPGATALGTTVRSIVLDPANTGLSARAEALLYAADRAQHVHEVVRPALAAGQVVLTDRFVDSSLAYQGAGRSFAESDIRSISHWATEGLQPDLTVLLDLPPETGLARARGRAAADRLEAESVDFHERVRATFRALAAAEPGRYLVLDATGTPDALAAAVRDRVAVLLGAGW</sequence>
<keyword evidence="5 11" id="KW-0545">Nucleotide biosynthesis</keyword>
<dbReference type="SUPFAM" id="SSF52540">
    <property type="entry name" value="P-loop containing nucleoside triphosphate hydrolases"/>
    <property type="match status" value="1"/>
</dbReference>
<dbReference type="GO" id="GO:0005524">
    <property type="term" value="F:ATP binding"/>
    <property type="evidence" value="ECO:0007669"/>
    <property type="project" value="UniProtKB-UniRule"/>
</dbReference>
<comment type="function">
    <text evidence="10 11">Phosphorylation of dTMP to form dTDP in both de novo and salvage pathways of dTTP synthesis.</text>
</comment>
<evidence type="ECO:0000256" key="7">
    <source>
        <dbReference type="ARBA" id="ARBA00022777"/>
    </source>
</evidence>
<comment type="similarity">
    <text evidence="1 11">Belongs to the thymidylate kinase family.</text>
</comment>
<dbReference type="Gene3D" id="3.40.50.300">
    <property type="entry name" value="P-loop containing nucleotide triphosphate hydrolases"/>
    <property type="match status" value="1"/>
</dbReference>
<comment type="catalytic activity">
    <reaction evidence="9 11">
        <text>dTMP + ATP = dTDP + ADP</text>
        <dbReference type="Rhea" id="RHEA:13517"/>
        <dbReference type="ChEBI" id="CHEBI:30616"/>
        <dbReference type="ChEBI" id="CHEBI:58369"/>
        <dbReference type="ChEBI" id="CHEBI:63528"/>
        <dbReference type="ChEBI" id="CHEBI:456216"/>
        <dbReference type="EC" id="2.7.4.9"/>
    </reaction>
</comment>
<dbReference type="InterPro" id="IPR018094">
    <property type="entry name" value="Thymidylate_kinase"/>
</dbReference>
<dbReference type="GO" id="GO:0006235">
    <property type="term" value="P:dTTP biosynthetic process"/>
    <property type="evidence" value="ECO:0007669"/>
    <property type="project" value="UniProtKB-UniRule"/>
</dbReference>
<dbReference type="RefSeq" id="WP_243469647.1">
    <property type="nucleotide sequence ID" value="NZ_FMUH01000001.1"/>
</dbReference>
<dbReference type="Pfam" id="PF02223">
    <property type="entry name" value="Thymidylate_kin"/>
    <property type="match status" value="1"/>
</dbReference>
<dbReference type="PROSITE" id="PS01331">
    <property type="entry name" value="THYMIDYLATE_KINASE"/>
    <property type="match status" value="1"/>
</dbReference>
<evidence type="ECO:0000256" key="3">
    <source>
        <dbReference type="ARBA" id="ARBA00017144"/>
    </source>
</evidence>
<proteinExistence type="inferred from homology"/>
<keyword evidence="7 11" id="KW-0418">Kinase</keyword>
<evidence type="ECO:0000256" key="2">
    <source>
        <dbReference type="ARBA" id="ARBA00012980"/>
    </source>
</evidence>
<dbReference type="FunFam" id="3.40.50.300:FF:000225">
    <property type="entry name" value="Thymidylate kinase"/>
    <property type="match status" value="1"/>
</dbReference>
<keyword evidence="8 11" id="KW-0067">ATP-binding</keyword>
<dbReference type="EMBL" id="FMUH01000001">
    <property type="protein sequence ID" value="SCX39433.1"/>
    <property type="molecule type" value="Genomic_DNA"/>
</dbReference>